<proteinExistence type="predicted"/>
<evidence type="ECO:0000313" key="2">
    <source>
        <dbReference type="Proteomes" id="UP000055048"/>
    </source>
</evidence>
<organism evidence="1 2">
    <name type="scientific">Trichinella murrelli</name>
    <dbReference type="NCBI Taxonomy" id="144512"/>
    <lineage>
        <taxon>Eukaryota</taxon>
        <taxon>Metazoa</taxon>
        <taxon>Ecdysozoa</taxon>
        <taxon>Nematoda</taxon>
        <taxon>Enoplea</taxon>
        <taxon>Dorylaimia</taxon>
        <taxon>Trichinellida</taxon>
        <taxon>Trichinellidae</taxon>
        <taxon>Trichinella</taxon>
    </lineage>
</organism>
<gene>
    <name evidence="1" type="ORF">T05_6435</name>
</gene>
<dbReference type="EMBL" id="JYDJ01000038">
    <property type="protein sequence ID" value="KRX47755.1"/>
    <property type="molecule type" value="Genomic_DNA"/>
</dbReference>
<dbReference type="Proteomes" id="UP000055048">
    <property type="component" value="Unassembled WGS sequence"/>
</dbReference>
<sequence length="149" mass="16583">MLGMFQRVQGCSFHQLGCANCAKAGTSHHMQTCPVDHHLAYKLKKGDIKKANCGRDEIWTAGNQRSLGTDGTFTILPEWYQQLFTSHAITVGKDIDTYGKVGELGLETRYQTEEETKIKMLLATAFIPVPQVDMGVSQLELSLILVYFA</sequence>
<accession>A0A0V0U9C0</accession>
<reference evidence="1 2" key="1">
    <citation type="submission" date="2015-01" db="EMBL/GenBank/DDBJ databases">
        <title>Evolution of Trichinella species and genotypes.</title>
        <authorList>
            <person name="Korhonen P.K."/>
            <person name="Edoardo P."/>
            <person name="Giuseppe L.R."/>
            <person name="Gasser R.B."/>
        </authorList>
    </citation>
    <scope>NUCLEOTIDE SEQUENCE [LARGE SCALE GENOMIC DNA]</scope>
    <source>
        <strain evidence="1">ISS417</strain>
    </source>
</reference>
<comment type="caution">
    <text evidence="1">The sequence shown here is derived from an EMBL/GenBank/DDBJ whole genome shotgun (WGS) entry which is preliminary data.</text>
</comment>
<dbReference type="AlphaFoldDB" id="A0A0V0U9C0"/>
<name>A0A0V0U9C0_9BILA</name>
<protein>
    <submittedName>
        <fullName evidence="1">Uncharacterized protein</fullName>
    </submittedName>
</protein>
<keyword evidence="2" id="KW-1185">Reference proteome</keyword>
<evidence type="ECO:0000313" key="1">
    <source>
        <dbReference type="EMBL" id="KRX47755.1"/>
    </source>
</evidence>